<dbReference type="Proteomes" id="UP000672039">
    <property type="component" value="Chromosome"/>
</dbReference>
<reference evidence="1 2" key="1">
    <citation type="submission" date="2021-04" db="EMBL/GenBank/DDBJ databases">
        <title>Genomics, taxonomy and metabolism of representatives of sulfur bacteria of the genus Thiothrix: Thiothrix fructosivorans QT, Thiothrix unzii A1T and three new species, Thiothrix subterranea sp. nov., Thiothrix litoralis sp. nov. and 'Candidatus Thiothrix anitrata' sp. nov.</title>
        <authorList>
            <person name="Ravin N.V."/>
            <person name="Smolyakov D."/>
            <person name="Rudenko T.S."/>
            <person name="Mardanov A.V."/>
            <person name="Beletsky A.V."/>
            <person name="Markov N.D."/>
            <person name="Fomenkov A.I."/>
            <person name="Roberts R.J."/>
            <person name="Karnachuk O.V."/>
            <person name="Novikov A."/>
            <person name="Grabovich M.Y."/>
        </authorList>
    </citation>
    <scope>NUCLEOTIDE SEQUENCE [LARGE SCALE GENOMIC DNA]</scope>
    <source>
        <strain evidence="1 2">AS</strain>
    </source>
</reference>
<name>A0ABX7WW58_9GAMM</name>
<sequence>MTQHSRPLKLPIGIQDFADIREEGYLYVVDILPSLKEGDSYCIQLDSV</sequence>
<proteinExistence type="predicted"/>
<protein>
    <submittedName>
        <fullName evidence="1">Uncharacterized protein</fullName>
    </submittedName>
</protein>
<dbReference type="EMBL" id="CP072801">
    <property type="protein sequence ID" value="QTR46738.1"/>
    <property type="molecule type" value="Genomic_DNA"/>
</dbReference>
<evidence type="ECO:0000313" key="1">
    <source>
        <dbReference type="EMBL" id="QTR46738.1"/>
    </source>
</evidence>
<dbReference type="RefSeq" id="WP_210223062.1">
    <property type="nucleotide sequence ID" value="NZ_CP072801.1"/>
</dbReference>
<organism evidence="1 2">
    <name type="scientific">Thiothrix litoralis</name>
    <dbReference type="NCBI Taxonomy" id="2891210"/>
    <lineage>
        <taxon>Bacteria</taxon>
        <taxon>Pseudomonadati</taxon>
        <taxon>Pseudomonadota</taxon>
        <taxon>Gammaproteobacteria</taxon>
        <taxon>Thiotrichales</taxon>
        <taxon>Thiotrichaceae</taxon>
        <taxon>Thiothrix</taxon>
    </lineage>
</organism>
<gene>
    <name evidence="1" type="ORF">J9253_01940</name>
</gene>
<evidence type="ECO:0000313" key="2">
    <source>
        <dbReference type="Proteomes" id="UP000672039"/>
    </source>
</evidence>
<accession>A0ABX7WW58</accession>
<keyword evidence="2" id="KW-1185">Reference proteome</keyword>